<protein>
    <recommendedName>
        <fullName evidence="3">Myosin N-terminal SH3-like domain-containing protein</fullName>
    </recommendedName>
</protein>
<dbReference type="InterPro" id="IPR004009">
    <property type="entry name" value="SH3_Myosin"/>
</dbReference>
<evidence type="ECO:0000313" key="4">
    <source>
        <dbReference type="EMBL" id="KAK1368891.1"/>
    </source>
</evidence>
<proteinExistence type="predicted"/>
<evidence type="ECO:0000259" key="3">
    <source>
        <dbReference type="PROSITE" id="PS51844"/>
    </source>
</evidence>
<evidence type="ECO:0000313" key="5">
    <source>
        <dbReference type="Proteomes" id="UP001237642"/>
    </source>
</evidence>
<dbReference type="PROSITE" id="PS51844">
    <property type="entry name" value="SH3_LIKE"/>
    <property type="match status" value="1"/>
</dbReference>
<gene>
    <name evidence="4" type="ORF">POM88_034983</name>
</gene>
<dbReference type="GO" id="GO:0016459">
    <property type="term" value="C:myosin complex"/>
    <property type="evidence" value="ECO:0007669"/>
    <property type="project" value="InterPro"/>
</dbReference>
<dbReference type="AlphaFoldDB" id="A0AAD8HLL1"/>
<feature type="domain" description="Myosin N-terminal SH3-like" evidence="3">
    <location>
        <begin position="32"/>
        <end position="94"/>
    </location>
</feature>
<dbReference type="GO" id="GO:0003774">
    <property type="term" value="F:cytoskeletal motor activity"/>
    <property type="evidence" value="ECO:0007669"/>
    <property type="project" value="InterPro"/>
</dbReference>
<evidence type="ECO:0000256" key="1">
    <source>
        <dbReference type="ARBA" id="ARBA00022741"/>
    </source>
</evidence>
<comment type="caution">
    <text evidence="4">The sequence shown here is derived from an EMBL/GenBank/DDBJ whole genome shotgun (WGS) entry which is preliminary data.</text>
</comment>
<accession>A0AAD8HLL1</accession>
<reference evidence="4" key="1">
    <citation type="submission" date="2023-02" db="EMBL/GenBank/DDBJ databases">
        <title>Genome of toxic invasive species Heracleum sosnowskyi carries increased number of genes despite the absence of recent whole-genome duplications.</title>
        <authorList>
            <person name="Schelkunov M."/>
            <person name="Shtratnikova V."/>
            <person name="Makarenko M."/>
            <person name="Klepikova A."/>
            <person name="Omelchenko D."/>
            <person name="Novikova G."/>
            <person name="Obukhova E."/>
            <person name="Bogdanov V."/>
            <person name="Penin A."/>
            <person name="Logacheva M."/>
        </authorList>
    </citation>
    <scope>NUCLEOTIDE SEQUENCE</scope>
    <source>
        <strain evidence="4">Hsosn_3</strain>
        <tissue evidence="4">Leaf</tissue>
    </source>
</reference>
<name>A0AAD8HLL1_9APIA</name>
<organism evidence="4 5">
    <name type="scientific">Heracleum sosnowskyi</name>
    <dbReference type="NCBI Taxonomy" id="360622"/>
    <lineage>
        <taxon>Eukaryota</taxon>
        <taxon>Viridiplantae</taxon>
        <taxon>Streptophyta</taxon>
        <taxon>Embryophyta</taxon>
        <taxon>Tracheophyta</taxon>
        <taxon>Spermatophyta</taxon>
        <taxon>Magnoliopsida</taxon>
        <taxon>eudicotyledons</taxon>
        <taxon>Gunneridae</taxon>
        <taxon>Pentapetalae</taxon>
        <taxon>asterids</taxon>
        <taxon>campanulids</taxon>
        <taxon>Apiales</taxon>
        <taxon>Apiaceae</taxon>
        <taxon>Apioideae</taxon>
        <taxon>apioid superclade</taxon>
        <taxon>Tordylieae</taxon>
        <taxon>Tordyliinae</taxon>
        <taxon>Heracleum</taxon>
    </lineage>
</organism>
<reference evidence="4" key="2">
    <citation type="submission" date="2023-05" db="EMBL/GenBank/DDBJ databases">
        <authorList>
            <person name="Schelkunov M.I."/>
        </authorList>
    </citation>
    <scope>NUCLEOTIDE SEQUENCE</scope>
    <source>
        <strain evidence="4">Hsosn_3</strain>
        <tissue evidence="4">Leaf</tissue>
    </source>
</reference>
<dbReference type="Proteomes" id="UP001237642">
    <property type="component" value="Unassembled WGS sequence"/>
</dbReference>
<keyword evidence="1" id="KW-0547">Nucleotide-binding</keyword>
<sequence length="107" mass="12277">MRDTKYSKYTQFISSFPSLVSSHVHGTSVNIIVGTHVWVEDPKVAWIDGQVTKITGKDVEIETTNGKKPPRDAWFYSAIKLQMQHVDEVQGIVEFIQATKRVKISWW</sequence>
<dbReference type="GO" id="GO:0005524">
    <property type="term" value="F:ATP binding"/>
    <property type="evidence" value="ECO:0007669"/>
    <property type="project" value="UniProtKB-KW"/>
</dbReference>
<dbReference type="EMBL" id="JAUIZM010000008">
    <property type="protein sequence ID" value="KAK1368891.1"/>
    <property type="molecule type" value="Genomic_DNA"/>
</dbReference>
<keyword evidence="5" id="KW-1185">Reference proteome</keyword>
<keyword evidence="2" id="KW-0067">ATP-binding</keyword>
<dbReference type="SUPFAM" id="SSF50084">
    <property type="entry name" value="Myosin S1 fragment, N-terminal domain"/>
    <property type="match status" value="1"/>
</dbReference>
<evidence type="ECO:0000256" key="2">
    <source>
        <dbReference type="ARBA" id="ARBA00022840"/>
    </source>
</evidence>
<dbReference type="Pfam" id="PF02736">
    <property type="entry name" value="Myosin_N"/>
    <property type="match status" value="1"/>
</dbReference>